<proteinExistence type="predicted"/>
<dbReference type="AlphaFoldDB" id="A0A654M201"/>
<keyword evidence="1" id="KW-0472">Membrane</keyword>
<evidence type="ECO:0000256" key="1">
    <source>
        <dbReference type="SAM" id="Phobius"/>
    </source>
</evidence>
<dbReference type="Proteomes" id="UP000058925">
    <property type="component" value="Chromosome"/>
</dbReference>
<evidence type="ECO:0000313" key="3">
    <source>
        <dbReference type="Proteomes" id="UP000058925"/>
    </source>
</evidence>
<gene>
    <name evidence="2" type="ORF">NMY3_02375</name>
</gene>
<keyword evidence="1" id="KW-0812">Transmembrane</keyword>
<name>A0A654M201_9ARCH</name>
<sequence length="79" mass="9324">MKIKINSWRYINHMLFLAMVISHHIVESKHSIIQFGDDKTDGLLLPNSVFNIPLRTKILFLSSWPILFFNIVRILFGFH</sequence>
<keyword evidence="1" id="KW-1133">Transmembrane helix</keyword>
<accession>A0A654M201</accession>
<feature type="transmembrane region" description="Helical" evidence="1">
    <location>
        <begin position="52"/>
        <end position="76"/>
    </location>
</feature>
<organism evidence="2 3">
    <name type="scientific">Candidatus Nitrosocosmicus oleophilus</name>
    <dbReference type="NCBI Taxonomy" id="1353260"/>
    <lineage>
        <taxon>Archaea</taxon>
        <taxon>Nitrososphaerota</taxon>
        <taxon>Nitrososphaeria</taxon>
        <taxon>Nitrososphaerales</taxon>
        <taxon>Nitrososphaeraceae</taxon>
        <taxon>Candidatus Nitrosocosmicus</taxon>
    </lineage>
</organism>
<reference evidence="3" key="1">
    <citation type="submission" date="2015-10" db="EMBL/GenBank/DDBJ databases">
        <title>Niche specialization of a soil ammonia-oxidizing archaeon, Candidatus Nitrosocosmicus oleophilus.</title>
        <authorList>
            <person name="Jung M.-Y."/>
            <person name="Rhee S.-K."/>
        </authorList>
    </citation>
    <scope>NUCLEOTIDE SEQUENCE [LARGE SCALE GENOMIC DNA]</scope>
    <source>
        <strain evidence="3">MY3</strain>
    </source>
</reference>
<protein>
    <submittedName>
        <fullName evidence="2">Uncharacterized protein</fullName>
    </submittedName>
</protein>
<dbReference type="EMBL" id="CP012850">
    <property type="protein sequence ID" value="ALI36571.1"/>
    <property type="molecule type" value="Genomic_DNA"/>
</dbReference>
<dbReference type="KEGG" id="taa:NMY3_02375"/>
<keyword evidence="3" id="KW-1185">Reference proteome</keyword>
<evidence type="ECO:0000313" key="2">
    <source>
        <dbReference type="EMBL" id="ALI36571.1"/>
    </source>
</evidence>